<sequence>MAAMEVDAEAGTLQLYQRDVNCLSDDDRTTRRRALTRLAASVSTLASDEAAGMQTLAALWEQSLRAPLLKLLADPVEKNRELALALTAAVLEALPQPVIRASLAHVAPAAAARLSSSAAAEPTEELRLELLRLLGTLARRAGTPLSVYLPEIAAALRAGFADPFPDAKKAARLAEMRRWRPAACSLCVQLSDVLAEHIEPHCAMLARALLPALAHQHSRALVALLLREPSALAELGPQLALLATDRASSVREQAVGSVARLLAEMPHREANTARLLPHLLCALSDEVESIRSLAHTSLARLGGSTDARIRAADTLAGTLWLVGPAATDHLGPLLAALSKTVEDSDEGVARQARPSALCRPKPGALRQRPT</sequence>
<dbReference type="OMA" id="NAHERIY"/>
<dbReference type="RefSeq" id="XP_005787953.1">
    <property type="nucleotide sequence ID" value="XM_005787896.1"/>
</dbReference>
<dbReference type="KEGG" id="ehx:EMIHUDRAFT_98527"/>
<dbReference type="PANTHER" id="PTHR16216">
    <property type="entry name" value="DYNEIN ASSEMBLY FACTOR 5, AXONEMAL"/>
    <property type="match status" value="1"/>
</dbReference>
<dbReference type="Proteomes" id="UP000013827">
    <property type="component" value="Unassembled WGS sequence"/>
</dbReference>
<dbReference type="InterPro" id="IPR052623">
    <property type="entry name" value="DAAF5"/>
</dbReference>
<dbReference type="GeneID" id="17280794"/>
<accession>A0A0D3KID9</accession>
<name>A0A0D3KID9_EMIH1</name>
<dbReference type="EnsemblProtists" id="EOD35524">
    <property type="protein sequence ID" value="EOD35524"/>
    <property type="gene ID" value="EMIHUDRAFT_98527"/>
</dbReference>
<reference evidence="3" key="2">
    <citation type="submission" date="2024-10" db="UniProtKB">
        <authorList>
            <consortium name="EnsemblProtists"/>
        </authorList>
    </citation>
    <scope>IDENTIFICATION</scope>
</reference>
<dbReference type="PANTHER" id="PTHR16216:SF2">
    <property type="entry name" value="DYNEIN AXONEMAL ASSEMBLY FACTOR 5"/>
    <property type="match status" value="1"/>
</dbReference>
<evidence type="ECO:0000313" key="3">
    <source>
        <dbReference type="EnsemblProtists" id="EOD35524"/>
    </source>
</evidence>
<evidence type="ECO:0000256" key="1">
    <source>
        <dbReference type="SAM" id="MobiDB-lite"/>
    </source>
</evidence>
<dbReference type="Gene3D" id="1.25.10.10">
    <property type="entry name" value="Leucine-rich Repeat Variant"/>
    <property type="match status" value="2"/>
</dbReference>
<dbReference type="HOGENOM" id="CLU_875741_0_0_1"/>
<dbReference type="Pfam" id="PF25757">
    <property type="entry name" value="TPR_DNAAF5"/>
    <property type="match status" value="1"/>
</dbReference>
<dbReference type="InterPro" id="IPR011989">
    <property type="entry name" value="ARM-like"/>
</dbReference>
<protein>
    <recommendedName>
        <fullName evidence="2">Dynein axonemal assembly factor 5 TPR repeats domain-containing protein</fullName>
    </recommendedName>
</protein>
<dbReference type="InterPro" id="IPR057978">
    <property type="entry name" value="TPR_DAAF5"/>
</dbReference>
<evidence type="ECO:0000259" key="2">
    <source>
        <dbReference type="Pfam" id="PF25757"/>
    </source>
</evidence>
<organism evidence="3 4">
    <name type="scientific">Emiliania huxleyi (strain CCMP1516)</name>
    <dbReference type="NCBI Taxonomy" id="280463"/>
    <lineage>
        <taxon>Eukaryota</taxon>
        <taxon>Haptista</taxon>
        <taxon>Haptophyta</taxon>
        <taxon>Prymnesiophyceae</taxon>
        <taxon>Isochrysidales</taxon>
        <taxon>Noelaerhabdaceae</taxon>
        <taxon>Emiliania</taxon>
    </lineage>
</organism>
<dbReference type="eggNOG" id="ENOG502QRXT">
    <property type="taxonomic scope" value="Eukaryota"/>
</dbReference>
<proteinExistence type="predicted"/>
<dbReference type="InterPro" id="IPR016024">
    <property type="entry name" value="ARM-type_fold"/>
</dbReference>
<dbReference type="SUPFAM" id="SSF48371">
    <property type="entry name" value="ARM repeat"/>
    <property type="match status" value="1"/>
</dbReference>
<feature type="region of interest" description="Disordered" evidence="1">
    <location>
        <begin position="345"/>
        <end position="370"/>
    </location>
</feature>
<keyword evidence="4" id="KW-1185">Reference proteome</keyword>
<dbReference type="AlphaFoldDB" id="A0A0D3KID9"/>
<feature type="domain" description="Dynein axonemal assembly factor 5 TPR repeats" evidence="2">
    <location>
        <begin position="22"/>
        <end position="302"/>
    </location>
</feature>
<dbReference type="STRING" id="2903.R1FQ67"/>
<reference evidence="4" key="1">
    <citation type="journal article" date="2013" name="Nature">
        <title>Pan genome of the phytoplankton Emiliania underpins its global distribution.</title>
        <authorList>
            <person name="Read B.A."/>
            <person name="Kegel J."/>
            <person name="Klute M.J."/>
            <person name="Kuo A."/>
            <person name="Lefebvre S.C."/>
            <person name="Maumus F."/>
            <person name="Mayer C."/>
            <person name="Miller J."/>
            <person name="Monier A."/>
            <person name="Salamov A."/>
            <person name="Young J."/>
            <person name="Aguilar M."/>
            <person name="Claverie J.M."/>
            <person name="Frickenhaus S."/>
            <person name="Gonzalez K."/>
            <person name="Herman E.K."/>
            <person name="Lin Y.C."/>
            <person name="Napier J."/>
            <person name="Ogata H."/>
            <person name="Sarno A.F."/>
            <person name="Shmutz J."/>
            <person name="Schroeder D."/>
            <person name="de Vargas C."/>
            <person name="Verret F."/>
            <person name="von Dassow P."/>
            <person name="Valentin K."/>
            <person name="Van de Peer Y."/>
            <person name="Wheeler G."/>
            <person name="Dacks J.B."/>
            <person name="Delwiche C.F."/>
            <person name="Dyhrman S.T."/>
            <person name="Glockner G."/>
            <person name="John U."/>
            <person name="Richards T."/>
            <person name="Worden A.Z."/>
            <person name="Zhang X."/>
            <person name="Grigoriev I.V."/>
            <person name="Allen A.E."/>
            <person name="Bidle K."/>
            <person name="Borodovsky M."/>
            <person name="Bowler C."/>
            <person name="Brownlee C."/>
            <person name="Cock J.M."/>
            <person name="Elias M."/>
            <person name="Gladyshev V.N."/>
            <person name="Groth M."/>
            <person name="Guda C."/>
            <person name="Hadaegh A."/>
            <person name="Iglesias-Rodriguez M.D."/>
            <person name="Jenkins J."/>
            <person name="Jones B.M."/>
            <person name="Lawson T."/>
            <person name="Leese F."/>
            <person name="Lindquist E."/>
            <person name="Lobanov A."/>
            <person name="Lomsadze A."/>
            <person name="Malik S.B."/>
            <person name="Marsh M.E."/>
            <person name="Mackinder L."/>
            <person name="Mock T."/>
            <person name="Mueller-Roeber B."/>
            <person name="Pagarete A."/>
            <person name="Parker M."/>
            <person name="Probert I."/>
            <person name="Quesneville H."/>
            <person name="Raines C."/>
            <person name="Rensing S.A."/>
            <person name="Riano-Pachon D.M."/>
            <person name="Richier S."/>
            <person name="Rokitta S."/>
            <person name="Shiraiwa Y."/>
            <person name="Soanes D.M."/>
            <person name="van der Giezen M."/>
            <person name="Wahlund T.M."/>
            <person name="Williams B."/>
            <person name="Wilson W."/>
            <person name="Wolfe G."/>
            <person name="Wurch L.L."/>
        </authorList>
    </citation>
    <scope>NUCLEOTIDE SEQUENCE</scope>
</reference>
<dbReference type="PaxDb" id="2903-EOD35524"/>
<evidence type="ECO:0000313" key="4">
    <source>
        <dbReference type="Proteomes" id="UP000013827"/>
    </source>
</evidence>